<dbReference type="PROSITE" id="PS51257">
    <property type="entry name" value="PROKAR_LIPOPROTEIN"/>
    <property type="match status" value="1"/>
</dbReference>
<dbReference type="EMBL" id="JADIMR010000109">
    <property type="protein sequence ID" value="MBO8447548.1"/>
    <property type="molecule type" value="Genomic_DNA"/>
</dbReference>
<proteinExistence type="predicted"/>
<protein>
    <recommendedName>
        <fullName evidence="4">Lipoprotein</fullName>
    </recommendedName>
</protein>
<evidence type="ECO:0008006" key="4">
    <source>
        <dbReference type="Google" id="ProtNLM"/>
    </source>
</evidence>
<accession>A0A9D9EIE4</accession>
<feature type="signal peptide" evidence="1">
    <location>
        <begin position="1"/>
        <end position="24"/>
    </location>
</feature>
<evidence type="ECO:0000313" key="2">
    <source>
        <dbReference type="EMBL" id="MBO8447548.1"/>
    </source>
</evidence>
<dbReference type="AlphaFoldDB" id="A0A9D9EIE4"/>
<organism evidence="2 3">
    <name type="scientific">Candidatus Enterocola intestinipullorum</name>
    <dbReference type="NCBI Taxonomy" id="2840783"/>
    <lineage>
        <taxon>Bacteria</taxon>
        <taxon>Pseudomonadati</taxon>
        <taxon>Bacteroidota</taxon>
        <taxon>Bacteroidia</taxon>
        <taxon>Bacteroidales</taxon>
        <taxon>Candidatus Enterocola</taxon>
    </lineage>
</organism>
<comment type="caution">
    <text evidence="2">The sequence shown here is derived from an EMBL/GenBank/DDBJ whole genome shotgun (WGS) entry which is preliminary data.</text>
</comment>
<gene>
    <name evidence="2" type="ORF">IAC32_07385</name>
</gene>
<reference evidence="2" key="2">
    <citation type="journal article" date="2021" name="PeerJ">
        <title>Extensive microbial diversity within the chicken gut microbiome revealed by metagenomics and culture.</title>
        <authorList>
            <person name="Gilroy R."/>
            <person name="Ravi A."/>
            <person name="Getino M."/>
            <person name="Pursley I."/>
            <person name="Horton D.L."/>
            <person name="Alikhan N.F."/>
            <person name="Baker D."/>
            <person name="Gharbi K."/>
            <person name="Hall N."/>
            <person name="Watson M."/>
            <person name="Adriaenssens E.M."/>
            <person name="Foster-Nyarko E."/>
            <person name="Jarju S."/>
            <person name="Secka A."/>
            <person name="Antonio M."/>
            <person name="Oren A."/>
            <person name="Chaudhuri R.R."/>
            <person name="La Ragione R."/>
            <person name="Hildebrand F."/>
            <person name="Pallen M.J."/>
        </authorList>
    </citation>
    <scope>NUCLEOTIDE SEQUENCE</scope>
    <source>
        <strain evidence="2">D3-1215</strain>
    </source>
</reference>
<keyword evidence="1" id="KW-0732">Signal</keyword>
<reference evidence="2" key="1">
    <citation type="submission" date="2020-10" db="EMBL/GenBank/DDBJ databases">
        <authorList>
            <person name="Gilroy R."/>
        </authorList>
    </citation>
    <scope>NUCLEOTIDE SEQUENCE</scope>
    <source>
        <strain evidence="2">D3-1215</strain>
    </source>
</reference>
<dbReference type="Proteomes" id="UP000823637">
    <property type="component" value="Unassembled WGS sequence"/>
</dbReference>
<evidence type="ECO:0000313" key="3">
    <source>
        <dbReference type="Proteomes" id="UP000823637"/>
    </source>
</evidence>
<name>A0A9D9EIE4_9BACT</name>
<sequence>MKNHFKLILAMLVISLGVLFTSCASSRKAAAVSVTDKKEMPKQVGVPAEVEIVFPCSGIDSDEEFLRVNGNGSSKDRTMAKDRAYQNALAALSVKLAGVASSSNTRVAVSVNADGEDFHDKMVAVSKVVAQANVAGYRTSCEKYTVNPSTGAYNCYVTIEFGKQKIVKEMYEALSNQKLLKADYDFDRYLEMFNEDLKKYEEANK</sequence>
<feature type="chain" id="PRO_5039704156" description="Lipoprotein" evidence="1">
    <location>
        <begin position="25"/>
        <end position="205"/>
    </location>
</feature>
<evidence type="ECO:0000256" key="1">
    <source>
        <dbReference type="SAM" id="SignalP"/>
    </source>
</evidence>